<dbReference type="Proteomes" id="UP001500185">
    <property type="component" value="Unassembled WGS sequence"/>
</dbReference>
<proteinExistence type="predicted"/>
<gene>
    <name evidence="1" type="ORF">GCM10009433_21990</name>
</gene>
<evidence type="ECO:0000313" key="2">
    <source>
        <dbReference type="Proteomes" id="UP001500185"/>
    </source>
</evidence>
<organism evidence="1 2">
    <name type="scientific">Psychroflexus lacisalsi</name>
    <dbReference type="NCBI Taxonomy" id="503928"/>
    <lineage>
        <taxon>Bacteria</taxon>
        <taxon>Pseudomonadati</taxon>
        <taxon>Bacteroidota</taxon>
        <taxon>Flavobacteriia</taxon>
        <taxon>Flavobacteriales</taxon>
        <taxon>Flavobacteriaceae</taxon>
        <taxon>Psychroflexus</taxon>
    </lineage>
</organism>
<protein>
    <submittedName>
        <fullName evidence="1">Uncharacterized protein</fullName>
    </submittedName>
</protein>
<evidence type="ECO:0000313" key="1">
    <source>
        <dbReference type="EMBL" id="GAA0762011.1"/>
    </source>
</evidence>
<name>A0ABN1KCC4_9FLAO</name>
<dbReference type="RefSeq" id="WP_224455061.1">
    <property type="nucleotide sequence ID" value="NZ_BAAAGG010000021.1"/>
</dbReference>
<reference evidence="1 2" key="1">
    <citation type="journal article" date="2019" name="Int. J. Syst. Evol. Microbiol.">
        <title>The Global Catalogue of Microorganisms (GCM) 10K type strain sequencing project: providing services to taxonomists for standard genome sequencing and annotation.</title>
        <authorList>
            <consortium name="The Broad Institute Genomics Platform"/>
            <consortium name="The Broad Institute Genome Sequencing Center for Infectious Disease"/>
            <person name="Wu L."/>
            <person name="Ma J."/>
        </authorList>
    </citation>
    <scope>NUCLEOTIDE SEQUENCE [LARGE SCALE GENOMIC DNA]</scope>
    <source>
        <strain evidence="1 2">JCM 16231</strain>
    </source>
</reference>
<dbReference type="EMBL" id="BAAAGG010000021">
    <property type="protein sequence ID" value="GAA0762011.1"/>
    <property type="molecule type" value="Genomic_DNA"/>
</dbReference>
<accession>A0ABN1KCC4</accession>
<comment type="caution">
    <text evidence="1">The sequence shown here is derived from an EMBL/GenBank/DDBJ whole genome shotgun (WGS) entry which is preliminary data.</text>
</comment>
<keyword evidence="2" id="KW-1185">Reference proteome</keyword>
<sequence>MWYKITDSNGNLIESTLSLPNDSPFVMKNGYVAETGSYVFLYINKKVACGLNGWVFMNSYFDTNNKARLFLSVEGEIYPECESGPAEQILPRDWMELTKQ</sequence>